<organism evidence="1 2">
    <name type="scientific">Ruoffia tabacinasalis</name>
    <dbReference type="NCBI Taxonomy" id="87458"/>
    <lineage>
        <taxon>Bacteria</taxon>
        <taxon>Bacillati</taxon>
        <taxon>Bacillota</taxon>
        <taxon>Bacilli</taxon>
        <taxon>Lactobacillales</taxon>
        <taxon>Aerococcaceae</taxon>
        <taxon>Ruoffia</taxon>
    </lineage>
</organism>
<proteinExistence type="predicted"/>
<name>A0A5R9DYC3_9LACT</name>
<comment type="caution">
    <text evidence="1">The sequence shown here is derived from an EMBL/GenBank/DDBJ whole genome shotgun (WGS) entry which is preliminary data.</text>
</comment>
<dbReference type="PANTHER" id="PTHR41774:SF1">
    <property type="entry name" value="NGG1P INTERACTING FACTOR NIF3"/>
    <property type="match status" value="1"/>
</dbReference>
<dbReference type="SUPFAM" id="SSF102705">
    <property type="entry name" value="NIF3 (NGG1p interacting factor 3)-like"/>
    <property type="match status" value="1"/>
</dbReference>
<dbReference type="PANTHER" id="PTHR41774">
    <property type="match status" value="1"/>
</dbReference>
<accession>A0A5R9DYC3</accession>
<dbReference type="EMBL" id="VBSP01000010">
    <property type="protein sequence ID" value="TLQ41803.1"/>
    <property type="molecule type" value="Genomic_DNA"/>
</dbReference>
<sequence length="103" mass="11591">MSYVKVEIFIPAENTDDLIAALNEAELLKAGNYDYCYSTMPVKGHFRPLDGANPFIGEVGEIEEVDELKVEFRIKAADRKLAEAIIFEKHPYETPVVNFIGLV</sequence>
<dbReference type="InterPro" id="IPR036069">
    <property type="entry name" value="DUF34/NIF3_sf"/>
</dbReference>
<evidence type="ECO:0000313" key="1">
    <source>
        <dbReference type="EMBL" id="TLQ41803.1"/>
    </source>
</evidence>
<protein>
    <submittedName>
        <fullName evidence="1">Uncharacterized protein</fullName>
    </submittedName>
</protein>
<gene>
    <name evidence="1" type="ORF">FEZ33_04375</name>
</gene>
<dbReference type="Gene3D" id="3.30.70.120">
    <property type="match status" value="1"/>
</dbReference>
<dbReference type="RefSeq" id="WP_138404183.1">
    <property type="nucleotide sequence ID" value="NZ_VBSP01000010.1"/>
</dbReference>
<dbReference type="Proteomes" id="UP000306420">
    <property type="component" value="Unassembled WGS sequence"/>
</dbReference>
<dbReference type="InterPro" id="IPR015867">
    <property type="entry name" value="N-reg_PII/ATP_PRibTrfase_C"/>
</dbReference>
<evidence type="ECO:0000313" key="2">
    <source>
        <dbReference type="Proteomes" id="UP000306420"/>
    </source>
</evidence>
<dbReference type="OrthoDB" id="1690807at2"/>
<reference evidence="1 2" key="1">
    <citation type="submission" date="2019-05" db="EMBL/GenBank/DDBJ databases">
        <title>The metagenome of a microbial culture collection derived from dairy environment covers the genomic content of the human microbiome.</title>
        <authorList>
            <person name="Roder T."/>
            <person name="Wuthrich D."/>
            <person name="Sattari Z."/>
            <person name="Von Ah U."/>
            <person name="Bar C."/>
            <person name="Ronchi F."/>
            <person name="Macpherson A.J."/>
            <person name="Ganal-Vonarburg S.C."/>
            <person name="Bruggmann R."/>
            <person name="Vergeres G."/>
        </authorList>
    </citation>
    <scope>NUCLEOTIDE SEQUENCE [LARGE SCALE GENOMIC DNA]</scope>
    <source>
        <strain evidence="1 2">FAM 24227</strain>
    </source>
</reference>
<dbReference type="AlphaFoldDB" id="A0A5R9DYC3"/>